<name>A0ABZ2VL11_9BACI</name>
<gene>
    <name evidence="2" type="ORF">AABL52_21635</name>
</gene>
<feature type="chain" id="PRO_5045467690" evidence="1">
    <location>
        <begin position="19"/>
        <end position="198"/>
    </location>
</feature>
<evidence type="ECO:0000256" key="1">
    <source>
        <dbReference type="SAM" id="SignalP"/>
    </source>
</evidence>
<organism evidence="2 3">
    <name type="scientific">Bacillus paramobilis</name>
    <dbReference type="NCBI Taxonomy" id="2817477"/>
    <lineage>
        <taxon>Bacteria</taxon>
        <taxon>Bacillati</taxon>
        <taxon>Bacillota</taxon>
        <taxon>Bacilli</taxon>
        <taxon>Bacillales</taxon>
        <taxon>Bacillaceae</taxon>
        <taxon>Bacillus</taxon>
        <taxon>Bacillus cereus group</taxon>
    </lineage>
</organism>
<dbReference type="RefSeq" id="WP_341518383.1">
    <property type="nucleotide sequence ID" value="NZ_CP151108.1"/>
</dbReference>
<evidence type="ECO:0000313" key="3">
    <source>
        <dbReference type="Proteomes" id="UP001485505"/>
    </source>
</evidence>
<evidence type="ECO:0000313" key="2">
    <source>
        <dbReference type="EMBL" id="WZF29874.1"/>
    </source>
</evidence>
<accession>A0ABZ2VL11</accession>
<keyword evidence="1" id="KW-0732">Signal</keyword>
<protein>
    <submittedName>
        <fullName evidence="2">Uncharacterized protein</fullName>
    </submittedName>
</protein>
<proteinExistence type="predicted"/>
<sequence>MKKIIFLLLLILFSIGTAEKTSAHSTKSVKDTLEVSAHQELSVKQAIELAYPSALKWNKHAQFLQAVNIDKDKPEKSIGSNGKRKYWNIDFGVPDTNKIFLITIFEGKIVEAQDVTRDGVSPYSREEFIKLEDIHYDSPHLLKKALKIGNMHPGKDWAKGYNFMLKKDTKMNFPLMLVIGWNKEQTKMKAAGFHVTTG</sequence>
<keyword evidence="3" id="KW-1185">Reference proteome</keyword>
<dbReference type="EMBL" id="CP151108">
    <property type="protein sequence ID" value="WZF29874.1"/>
    <property type="molecule type" value="Genomic_DNA"/>
</dbReference>
<reference evidence="2 3" key="1">
    <citation type="submission" date="2024-04" db="EMBL/GenBank/DDBJ databases">
        <title>Complete genome sequence of Bacillus mobilis strains derived from soil.</title>
        <authorList>
            <person name="Jung H."/>
            <person name="Choi S."/>
            <person name="Kim Y."/>
            <person name="Han J.A."/>
            <person name="Kim E.Y."/>
            <person name="Lee H.-S."/>
        </authorList>
    </citation>
    <scope>NUCLEOTIDE SEQUENCE [LARGE SCALE GENOMIC DNA]</scope>
    <source>
        <strain evidence="2 3">IMGN7</strain>
    </source>
</reference>
<dbReference type="Proteomes" id="UP001485505">
    <property type="component" value="Chromosome"/>
</dbReference>
<feature type="signal peptide" evidence="1">
    <location>
        <begin position="1"/>
        <end position="18"/>
    </location>
</feature>